<feature type="domain" description="EamA" evidence="7">
    <location>
        <begin position="155"/>
        <end position="292"/>
    </location>
</feature>
<proteinExistence type="inferred from homology"/>
<sequence>MSKKGMYYAGLVLVAVIWGANFGVSRAAMETFDPILFAFLRFAGALPILFLLLKLKEGNLGVSWKDAIQLAGIGLIGITALEIMVLYSIQYTTLANASLLNVAPWPIFAALFAPLITKEKLTSRVIIGGAAAMTGVFLIILGGGEGIDLSSGHLIGNLLAFSVSIIGALSNVLCIPLMKKYSPLRVSTWYILFGTILMFPLTLGGAWGDVKWGLLTPVHYAGILYNVLICTVVAFIVWNGSMLRVGAARANFFRYAVPAASGIAGYFFFDEAISAWQIGGTVFMAAGLVWISLEKTPVRPSHGEPIATKDAM</sequence>
<feature type="transmembrane region" description="Helical" evidence="6">
    <location>
        <begin position="154"/>
        <end position="177"/>
    </location>
</feature>
<dbReference type="PANTHER" id="PTHR32322">
    <property type="entry name" value="INNER MEMBRANE TRANSPORTER"/>
    <property type="match status" value="1"/>
</dbReference>
<evidence type="ECO:0000256" key="1">
    <source>
        <dbReference type="ARBA" id="ARBA00004127"/>
    </source>
</evidence>
<evidence type="ECO:0000256" key="5">
    <source>
        <dbReference type="ARBA" id="ARBA00023136"/>
    </source>
</evidence>
<feature type="transmembrane region" description="Helical" evidence="6">
    <location>
        <begin position="95"/>
        <end position="113"/>
    </location>
</feature>
<evidence type="ECO:0000313" key="9">
    <source>
        <dbReference type="Proteomes" id="UP000076927"/>
    </source>
</evidence>
<organism evidence="8 9">
    <name type="scientific">Paenibacillus swuensis</name>
    <dbReference type="NCBI Taxonomy" id="1178515"/>
    <lineage>
        <taxon>Bacteria</taxon>
        <taxon>Bacillati</taxon>
        <taxon>Bacillota</taxon>
        <taxon>Bacilli</taxon>
        <taxon>Bacillales</taxon>
        <taxon>Paenibacillaceae</taxon>
        <taxon>Paenibacillus</taxon>
    </lineage>
</organism>
<evidence type="ECO:0000259" key="7">
    <source>
        <dbReference type="Pfam" id="PF00892"/>
    </source>
</evidence>
<evidence type="ECO:0000256" key="4">
    <source>
        <dbReference type="ARBA" id="ARBA00022989"/>
    </source>
</evidence>
<feature type="transmembrane region" description="Helical" evidence="6">
    <location>
        <begin position="275"/>
        <end position="293"/>
    </location>
</feature>
<feature type="transmembrane region" description="Helical" evidence="6">
    <location>
        <begin position="252"/>
        <end position="269"/>
    </location>
</feature>
<comment type="subcellular location">
    <subcellularLocation>
        <location evidence="1">Endomembrane system</location>
        <topology evidence="1">Multi-pass membrane protein</topology>
    </subcellularLocation>
</comment>
<dbReference type="KEGG" id="pswu:SY83_09545"/>
<dbReference type="InterPro" id="IPR037185">
    <property type="entry name" value="EmrE-like"/>
</dbReference>
<comment type="similarity">
    <text evidence="2">Belongs to the EamA transporter family.</text>
</comment>
<keyword evidence="4 6" id="KW-1133">Transmembrane helix</keyword>
<dbReference type="Proteomes" id="UP000076927">
    <property type="component" value="Chromosome"/>
</dbReference>
<feature type="transmembrane region" description="Helical" evidence="6">
    <location>
        <begin position="67"/>
        <end position="89"/>
    </location>
</feature>
<dbReference type="AlphaFoldDB" id="A0A172THE9"/>
<name>A0A172THE9_9BACL</name>
<gene>
    <name evidence="8" type="ORF">SY83_09545</name>
</gene>
<feature type="transmembrane region" description="Helical" evidence="6">
    <location>
        <begin position="220"/>
        <end position="240"/>
    </location>
</feature>
<dbReference type="Pfam" id="PF00892">
    <property type="entry name" value="EamA"/>
    <property type="match status" value="2"/>
</dbReference>
<dbReference type="RefSeq" id="WP_068606034.1">
    <property type="nucleotide sequence ID" value="NZ_CP011388.1"/>
</dbReference>
<dbReference type="PANTHER" id="PTHR32322:SF2">
    <property type="entry name" value="EAMA DOMAIN-CONTAINING PROTEIN"/>
    <property type="match status" value="1"/>
</dbReference>
<keyword evidence="9" id="KW-1185">Reference proteome</keyword>
<evidence type="ECO:0000313" key="8">
    <source>
        <dbReference type="EMBL" id="ANE46479.1"/>
    </source>
</evidence>
<keyword evidence="5 6" id="KW-0472">Membrane</keyword>
<dbReference type="InterPro" id="IPR000620">
    <property type="entry name" value="EamA_dom"/>
</dbReference>
<feature type="transmembrane region" description="Helical" evidence="6">
    <location>
        <begin position="125"/>
        <end position="142"/>
    </location>
</feature>
<dbReference type="GO" id="GO:0016020">
    <property type="term" value="C:membrane"/>
    <property type="evidence" value="ECO:0007669"/>
    <property type="project" value="UniProtKB-SubCell"/>
</dbReference>
<feature type="domain" description="EamA" evidence="7">
    <location>
        <begin position="9"/>
        <end position="140"/>
    </location>
</feature>
<dbReference type="STRING" id="1178515.SY83_09545"/>
<reference evidence="8 9" key="1">
    <citation type="submission" date="2015-01" db="EMBL/GenBank/DDBJ databases">
        <title>Paenibacillus swuensis/DY6/whole genome sequencing.</title>
        <authorList>
            <person name="Kim M.K."/>
            <person name="Srinivasan S."/>
            <person name="Lee J.-J."/>
        </authorList>
    </citation>
    <scope>NUCLEOTIDE SEQUENCE [LARGE SCALE GENOMIC DNA]</scope>
    <source>
        <strain evidence="8 9">DY6</strain>
    </source>
</reference>
<accession>A0A172THE9</accession>
<evidence type="ECO:0000256" key="3">
    <source>
        <dbReference type="ARBA" id="ARBA00022692"/>
    </source>
</evidence>
<feature type="transmembrane region" description="Helical" evidence="6">
    <location>
        <begin position="7"/>
        <end position="29"/>
    </location>
</feature>
<evidence type="ECO:0000256" key="6">
    <source>
        <dbReference type="SAM" id="Phobius"/>
    </source>
</evidence>
<dbReference type="SUPFAM" id="SSF103481">
    <property type="entry name" value="Multidrug resistance efflux transporter EmrE"/>
    <property type="match status" value="2"/>
</dbReference>
<dbReference type="InterPro" id="IPR050638">
    <property type="entry name" value="AA-Vitamin_Transporters"/>
</dbReference>
<feature type="transmembrane region" description="Helical" evidence="6">
    <location>
        <begin position="189"/>
        <end position="208"/>
    </location>
</feature>
<feature type="transmembrane region" description="Helical" evidence="6">
    <location>
        <begin position="35"/>
        <end position="55"/>
    </location>
</feature>
<dbReference type="PATRIC" id="fig|1178515.4.peg.1909"/>
<dbReference type="EMBL" id="CP011388">
    <property type="protein sequence ID" value="ANE46479.1"/>
    <property type="molecule type" value="Genomic_DNA"/>
</dbReference>
<keyword evidence="3 6" id="KW-0812">Transmembrane</keyword>
<protein>
    <submittedName>
        <fullName evidence="8">Membrane protein</fullName>
    </submittedName>
</protein>
<evidence type="ECO:0000256" key="2">
    <source>
        <dbReference type="ARBA" id="ARBA00007362"/>
    </source>
</evidence>